<accession>A0A2K0WKN6</accession>
<dbReference type="SUPFAM" id="SSF47459">
    <property type="entry name" value="HLH, helix-loop-helix DNA-binding domain"/>
    <property type="match status" value="1"/>
</dbReference>
<evidence type="ECO:0000313" key="3">
    <source>
        <dbReference type="EMBL" id="PNP82842.1"/>
    </source>
</evidence>
<organism evidence="3 4">
    <name type="scientific">Gibberella nygamai</name>
    <name type="common">Bean root rot disease fungus</name>
    <name type="synonym">Fusarium nygamai</name>
    <dbReference type="NCBI Taxonomy" id="42673"/>
    <lineage>
        <taxon>Eukaryota</taxon>
        <taxon>Fungi</taxon>
        <taxon>Dikarya</taxon>
        <taxon>Ascomycota</taxon>
        <taxon>Pezizomycotina</taxon>
        <taxon>Sordariomycetes</taxon>
        <taxon>Hypocreomycetidae</taxon>
        <taxon>Hypocreales</taxon>
        <taxon>Nectriaceae</taxon>
        <taxon>Fusarium</taxon>
        <taxon>Fusarium fujikuroi species complex</taxon>
    </lineage>
</organism>
<feature type="region of interest" description="Disordered" evidence="1">
    <location>
        <begin position="1"/>
        <end position="29"/>
    </location>
</feature>
<name>A0A2K0WKN6_GIBNY</name>
<dbReference type="OrthoDB" id="8964853at2759"/>
<dbReference type="EMBL" id="MTQA01000056">
    <property type="protein sequence ID" value="PNP82842.1"/>
    <property type="molecule type" value="Genomic_DNA"/>
</dbReference>
<comment type="caution">
    <text evidence="3">The sequence shown here is derived from an EMBL/GenBank/DDBJ whole genome shotgun (WGS) entry which is preliminary data.</text>
</comment>
<dbReference type="Gene3D" id="4.10.280.10">
    <property type="entry name" value="Helix-loop-helix DNA-binding domain"/>
    <property type="match status" value="1"/>
</dbReference>
<evidence type="ECO:0000259" key="2">
    <source>
        <dbReference type="PROSITE" id="PS50888"/>
    </source>
</evidence>
<evidence type="ECO:0000313" key="4">
    <source>
        <dbReference type="Proteomes" id="UP000236664"/>
    </source>
</evidence>
<dbReference type="STRING" id="42673.A0A2K0WKN6"/>
<keyword evidence="4" id="KW-1185">Reference proteome</keyword>
<dbReference type="GO" id="GO:0046983">
    <property type="term" value="F:protein dimerization activity"/>
    <property type="evidence" value="ECO:0007669"/>
    <property type="project" value="InterPro"/>
</dbReference>
<dbReference type="InterPro" id="IPR011598">
    <property type="entry name" value="bHLH_dom"/>
</dbReference>
<dbReference type="AlphaFoldDB" id="A0A2K0WKN6"/>
<reference evidence="3 4" key="1">
    <citation type="submission" date="2017-06" db="EMBL/GenBank/DDBJ databases">
        <title>Genome of Fusarium nygamai isolate CS10214.</title>
        <authorList>
            <person name="Gardiner D.M."/>
            <person name="Obanor F."/>
            <person name="Kazan K."/>
        </authorList>
    </citation>
    <scope>NUCLEOTIDE SEQUENCE [LARGE SCALE GENOMIC DNA]</scope>
    <source>
        <strain evidence="3 4">CS10214</strain>
    </source>
</reference>
<dbReference type="Proteomes" id="UP000236664">
    <property type="component" value="Unassembled WGS sequence"/>
</dbReference>
<dbReference type="PROSITE" id="PS50888">
    <property type="entry name" value="BHLH"/>
    <property type="match status" value="1"/>
</dbReference>
<dbReference type="InterPro" id="IPR036638">
    <property type="entry name" value="HLH_DNA-bd_sf"/>
</dbReference>
<sequence>MLAAARAELASGDSGAGPNGASTKPPKKRVRNFTADDRAAHRIFEKKRRELFRERLNDLAKELPALAGKNPARLSKHDVIEESIQRHQFERGACLDVIQAYREMVQERDELLAEVNTWRATAGGPERHATSNQMDLDELGKLESKVRGQQSEGIRTDAQELAPVDTSYAVVNDLTSQPSFSPPTNSIHPVPVPHPALLGNEEGNLIQSSSFDPTGPIPHSDELINQTMALMETQHLPNQTMMMPLKNMNEPSVDAMTEPQLENGRPISNMHDFLADTSGEHISLTGWSPDFPFSAIDFGPDTTLQYCF</sequence>
<gene>
    <name evidence="3" type="ORF">FNYG_04073</name>
</gene>
<proteinExistence type="predicted"/>
<feature type="domain" description="BHLH" evidence="2">
    <location>
        <begin position="36"/>
        <end position="90"/>
    </location>
</feature>
<evidence type="ECO:0000256" key="1">
    <source>
        <dbReference type="SAM" id="MobiDB-lite"/>
    </source>
</evidence>
<protein>
    <recommendedName>
        <fullName evidence="2">BHLH domain-containing protein</fullName>
    </recommendedName>
</protein>